<dbReference type="EMBL" id="VIQT01000020">
    <property type="protein sequence ID" value="NDO40337.1"/>
    <property type="molecule type" value="Genomic_DNA"/>
</dbReference>
<gene>
    <name evidence="2" type="ORF">FMM72_14065</name>
</gene>
<dbReference type="InterPro" id="IPR029063">
    <property type="entry name" value="SAM-dependent_MTases_sf"/>
</dbReference>
<dbReference type="SUPFAM" id="SSF53335">
    <property type="entry name" value="S-adenosyl-L-methionine-dependent methyltransferases"/>
    <property type="match status" value="1"/>
</dbReference>
<proteinExistence type="predicted"/>
<evidence type="ECO:0000313" key="3">
    <source>
        <dbReference type="Proteomes" id="UP000462501"/>
    </source>
</evidence>
<keyword evidence="2" id="KW-0808">Transferase</keyword>
<sequence>MGKAVRRVRGEAQKNIIRCMDILIGRYSRWEVWQDFIIMSAISIANLFDGPHREAREKEYMTRSGKYSAKEMAVFAQMLAEVVADLECNPDQDFLGELFMALDLGNEWAGQFFTPYSVCRAMAAMSCGEDLKAKIETQGWVSVNDPACGAGALLVAFANECRRPKNDVNYQTSVLFVAQDIDFLAGCMCYIQLSLMGCPGYILIGDTIAHPSTSHDPRGLLPVSGSNIWFTPMYFRDIWHWRRIWAQMDIVCRSAAPLGKVEKSALEQPASVEQLLTQTKIGQLAFF</sequence>
<feature type="domain" description="DNA methylase adenine-specific" evidence="1">
    <location>
        <begin position="109"/>
        <end position="215"/>
    </location>
</feature>
<comment type="caution">
    <text evidence="2">The sequence shown here is derived from an EMBL/GenBank/DDBJ whole genome shotgun (WGS) entry which is preliminary data.</text>
</comment>
<dbReference type="Gene3D" id="3.40.50.150">
    <property type="entry name" value="Vaccinia Virus protein VP39"/>
    <property type="match status" value="1"/>
</dbReference>
<organism evidence="2 3">
    <name type="scientific">Anaerotruncus colihominis</name>
    <dbReference type="NCBI Taxonomy" id="169435"/>
    <lineage>
        <taxon>Bacteria</taxon>
        <taxon>Bacillati</taxon>
        <taxon>Bacillota</taxon>
        <taxon>Clostridia</taxon>
        <taxon>Eubacteriales</taxon>
        <taxon>Oscillospiraceae</taxon>
        <taxon>Anaerotruncus</taxon>
    </lineage>
</organism>
<dbReference type="PRINTS" id="PR00507">
    <property type="entry name" value="N12N6MTFRASE"/>
</dbReference>
<dbReference type="GO" id="GO:0008170">
    <property type="term" value="F:N-methyltransferase activity"/>
    <property type="evidence" value="ECO:0007669"/>
    <property type="project" value="InterPro"/>
</dbReference>
<dbReference type="Proteomes" id="UP000462501">
    <property type="component" value="Unassembled WGS sequence"/>
</dbReference>
<dbReference type="GO" id="GO:0003677">
    <property type="term" value="F:DNA binding"/>
    <property type="evidence" value="ECO:0007669"/>
    <property type="project" value="InterPro"/>
</dbReference>
<protein>
    <submittedName>
        <fullName evidence="2">SAM-dependent DNA methyltransferase</fullName>
    </submittedName>
</protein>
<evidence type="ECO:0000313" key="2">
    <source>
        <dbReference type="EMBL" id="NDO40337.1"/>
    </source>
</evidence>
<dbReference type="GO" id="GO:0032259">
    <property type="term" value="P:methylation"/>
    <property type="evidence" value="ECO:0007669"/>
    <property type="project" value="UniProtKB-KW"/>
</dbReference>
<evidence type="ECO:0000259" key="1">
    <source>
        <dbReference type="Pfam" id="PF02384"/>
    </source>
</evidence>
<dbReference type="InterPro" id="IPR003356">
    <property type="entry name" value="DNA_methylase_A-5"/>
</dbReference>
<dbReference type="AlphaFoldDB" id="A0A845T2I2"/>
<dbReference type="Pfam" id="PF02384">
    <property type="entry name" value="N6_Mtase"/>
    <property type="match status" value="1"/>
</dbReference>
<dbReference type="RefSeq" id="WP_162221781.1">
    <property type="nucleotide sequence ID" value="NZ_JANJZM010000017.1"/>
</dbReference>
<accession>A0A845T2I2</accession>
<keyword evidence="2" id="KW-0489">Methyltransferase</keyword>
<reference evidence="2 3" key="1">
    <citation type="submission" date="2019-06" db="EMBL/GenBank/DDBJ databases">
        <title>Draft genome sequences of 15 bacterial species constituting the stable defined intestinal microbiota of the GM15 gnotobiotic mouse model.</title>
        <authorList>
            <person name="Elie C."/>
            <person name="Mathieu A."/>
            <person name="Saliou A."/>
            <person name="Darnaud M."/>
            <person name="Leulier F."/>
            <person name="Tamellini A."/>
        </authorList>
    </citation>
    <scope>NUCLEOTIDE SEQUENCE [LARGE SCALE GENOMIC DNA]</scope>
    <source>
        <strain evidence="2 3">JM4-15</strain>
    </source>
</reference>
<name>A0A845T2I2_9FIRM</name>